<proteinExistence type="inferred from homology"/>
<dbReference type="RefSeq" id="XP_031857064.1">
    <property type="nucleotide sequence ID" value="XM_032001173.1"/>
</dbReference>
<dbReference type="CDD" id="cd18105">
    <property type="entry name" value="SpoU-like_MRM1"/>
    <property type="match status" value="1"/>
</dbReference>
<reference evidence="11 12" key="1">
    <citation type="submission" date="2019-09" db="EMBL/GenBank/DDBJ databases">
        <authorList>
            <person name="Brejova B."/>
        </authorList>
    </citation>
    <scope>NUCLEOTIDE SEQUENCE [LARGE SCALE GENOMIC DNA]</scope>
</reference>
<name>A0A5E8C673_9ASCO</name>
<keyword evidence="7" id="KW-0809">Transit peptide</keyword>
<evidence type="ECO:0000256" key="5">
    <source>
        <dbReference type="ARBA" id="ARBA00022679"/>
    </source>
</evidence>
<protein>
    <recommendedName>
        <fullName evidence="9">rRNA methyltransferase 1, mitochondrial</fullName>
    </recommendedName>
</protein>
<dbReference type="PANTHER" id="PTHR46103">
    <property type="entry name" value="RRNA METHYLTRANSFERASE 1, MITOCHONDRIAL"/>
    <property type="match status" value="1"/>
</dbReference>
<evidence type="ECO:0000256" key="4">
    <source>
        <dbReference type="ARBA" id="ARBA00022603"/>
    </source>
</evidence>
<organism evidence="11 12">
    <name type="scientific">Magnusiomyces paraingens</name>
    <dbReference type="NCBI Taxonomy" id="2606893"/>
    <lineage>
        <taxon>Eukaryota</taxon>
        <taxon>Fungi</taxon>
        <taxon>Dikarya</taxon>
        <taxon>Ascomycota</taxon>
        <taxon>Saccharomycotina</taxon>
        <taxon>Dipodascomycetes</taxon>
        <taxon>Dipodascales</taxon>
        <taxon>Dipodascaceae</taxon>
        <taxon>Magnusiomyces</taxon>
    </lineage>
</organism>
<dbReference type="InterPro" id="IPR029026">
    <property type="entry name" value="tRNA_m1G_MTases_N"/>
</dbReference>
<keyword evidence="3" id="KW-0698">rRNA processing</keyword>
<dbReference type="PANTHER" id="PTHR46103:SF1">
    <property type="entry name" value="RRNA METHYLTRANSFERASE 1, MITOCHONDRIAL"/>
    <property type="match status" value="1"/>
</dbReference>
<keyword evidence="4" id="KW-0489">Methyltransferase</keyword>
<dbReference type="SUPFAM" id="SSF75217">
    <property type="entry name" value="alpha/beta knot"/>
    <property type="match status" value="1"/>
</dbReference>
<dbReference type="OrthoDB" id="270651at2759"/>
<dbReference type="AlphaFoldDB" id="A0A5E8C673"/>
<evidence type="ECO:0000256" key="6">
    <source>
        <dbReference type="ARBA" id="ARBA00022691"/>
    </source>
</evidence>
<dbReference type="GeneID" id="43585273"/>
<dbReference type="Proteomes" id="UP000398389">
    <property type="component" value="Unassembled WGS sequence"/>
</dbReference>
<dbReference type="GO" id="GO:0016435">
    <property type="term" value="F:rRNA (guanine) methyltransferase activity"/>
    <property type="evidence" value="ECO:0007669"/>
    <property type="project" value="TreeGrafter"/>
</dbReference>
<dbReference type="Gene3D" id="3.40.1280.10">
    <property type="match status" value="1"/>
</dbReference>
<dbReference type="Gene3D" id="3.30.1330.30">
    <property type="match status" value="1"/>
</dbReference>
<dbReference type="GO" id="GO:0003723">
    <property type="term" value="F:RNA binding"/>
    <property type="evidence" value="ECO:0007669"/>
    <property type="project" value="InterPro"/>
</dbReference>
<dbReference type="InterPro" id="IPR029028">
    <property type="entry name" value="Alpha/beta_knot_MTases"/>
</dbReference>
<comment type="similarity">
    <text evidence="2">Belongs to the class IV-like SAM-binding methyltransferase superfamily. RNA methyltransferase TrmH family.</text>
</comment>
<keyword evidence="5" id="KW-0808">Transferase</keyword>
<keyword evidence="8" id="KW-0496">Mitochondrion</keyword>
<evidence type="ECO:0000259" key="10">
    <source>
        <dbReference type="SMART" id="SM00967"/>
    </source>
</evidence>
<evidence type="ECO:0000256" key="9">
    <source>
        <dbReference type="ARBA" id="ARBA00034881"/>
    </source>
</evidence>
<dbReference type="EMBL" id="CABVLU010000005">
    <property type="protein sequence ID" value="VVT58943.1"/>
    <property type="molecule type" value="Genomic_DNA"/>
</dbReference>
<keyword evidence="12" id="KW-1185">Reference proteome</keyword>
<dbReference type="Pfam" id="PF00588">
    <property type="entry name" value="SpoU_methylase"/>
    <property type="match status" value="1"/>
</dbReference>
<evidence type="ECO:0000256" key="1">
    <source>
        <dbReference type="ARBA" id="ARBA00004173"/>
    </source>
</evidence>
<dbReference type="SUPFAM" id="SSF55315">
    <property type="entry name" value="L30e-like"/>
    <property type="match status" value="1"/>
</dbReference>
<evidence type="ECO:0000256" key="8">
    <source>
        <dbReference type="ARBA" id="ARBA00023128"/>
    </source>
</evidence>
<dbReference type="InterPro" id="IPR001537">
    <property type="entry name" value="SpoU_MeTrfase"/>
</dbReference>
<dbReference type="GO" id="GO:0005739">
    <property type="term" value="C:mitochondrion"/>
    <property type="evidence" value="ECO:0007669"/>
    <property type="project" value="UniProtKB-SubCell"/>
</dbReference>
<comment type="subcellular location">
    <subcellularLocation>
        <location evidence="1">Mitochondrion</location>
    </subcellularLocation>
</comment>
<evidence type="ECO:0000256" key="2">
    <source>
        <dbReference type="ARBA" id="ARBA00007228"/>
    </source>
</evidence>
<gene>
    <name evidence="11" type="ORF">SAPINGB_P006462</name>
</gene>
<dbReference type="SMART" id="SM00967">
    <property type="entry name" value="SpoU_sub_bind"/>
    <property type="match status" value="1"/>
</dbReference>
<evidence type="ECO:0000256" key="7">
    <source>
        <dbReference type="ARBA" id="ARBA00022946"/>
    </source>
</evidence>
<evidence type="ECO:0000313" key="11">
    <source>
        <dbReference type="EMBL" id="VVT58943.1"/>
    </source>
</evidence>
<keyword evidence="6" id="KW-0949">S-adenosyl-L-methionine</keyword>
<feature type="domain" description="RNA 2-O ribose methyltransferase substrate binding" evidence="10">
    <location>
        <begin position="100"/>
        <end position="177"/>
    </location>
</feature>
<dbReference type="Pfam" id="PF08032">
    <property type="entry name" value="SpoU_sub_bind"/>
    <property type="match status" value="1"/>
</dbReference>
<dbReference type="InterPro" id="IPR047182">
    <property type="entry name" value="MRM1"/>
</dbReference>
<evidence type="ECO:0000256" key="3">
    <source>
        <dbReference type="ARBA" id="ARBA00022552"/>
    </source>
</evidence>
<dbReference type="InterPro" id="IPR029064">
    <property type="entry name" value="Ribosomal_eL30-like_sf"/>
</dbReference>
<sequence length="399" mass="44302">MRPAVILRSVKPALPKLRYREGASFDRNFPSGKQTKVWDNKNRDEFFRKKYAHVHARQLKQQDNASDRHTIPGLSKELNAQKSYEKKRSSKPQLISFNEYIYGKSSVLAALLGTKRTGLTILYTSKSAVTADLRIVQAAKQRNVLIEYETPKNKMDQLTSNGIHNGYALRARPLVLPRAQSLVFNDFGDNSINQEKFEESSYAVVEHKFEKPTLVPHKLTRVDIKSNAVGIYIDEVTDPHNLGAILRSAQFLGADFAVISTLNCSKMSPAVSKVSAGALETFSIYSCETPLNFFDESKLQGWNIIAAVPPSIKVPTAKRIKPSELPIINIDAPSLLVVGSEGEGLRKSLLQRCTHVVSISSGCNNVTNTEKNDIAEKDLLDSLNVSVAAALLISRFMKD</sequence>
<dbReference type="InterPro" id="IPR047261">
    <property type="entry name" value="MRM1_MeTrfase_dom"/>
</dbReference>
<accession>A0A5E8C673</accession>
<dbReference type="InterPro" id="IPR013123">
    <property type="entry name" value="SpoU_subst-bd"/>
</dbReference>
<evidence type="ECO:0000313" key="12">
    <source>
        <dbReference type="Proteomes" id="UP000398389"/>
    </source>
</evidence>